<feature type="active site" description="Charge relay system; for autoendoproteolytic cleavage activity" evidence="12">
    <location>
        <position position="871"/>
    </location>
</feature>
<feature type="domain" description="C2" evidence="14">
    <location>
        <begin position="1"/>
        <end position="107"/>
    </location>
</feature>
<dbReference type="InterPro" id="IPR000008">
    <property type="entry name" value="C2_dom"/>
</dbReference>
<keyword evidence="10 12" id="KW-1208">Phospholipid metabolism</keyword>
<dbReference type="Pfam" id="PF02666">
    <property type="entry name" value="PS_Dcarbxylase"/>
    <property type="match status" value="1"/>
</dbReference>
<dbReference type="InterPro" id="IPR035892">
    <property type="entry name" value="C2_domain_sf"/>
</dbReference>
<dbReference type="InterPro" id="IPR011992">
    <property type="entry name" value="EF-hand-dom_pair"/>
</dbReference>
<sequence length="1042" mass="116055">MAYGRAGTWLQKTGAALQTQSGANRCLLQYLVLTLGDAREATPTINKTLNPEWNFTLDLAIAGPQSLLLEVCCWDKDRFGKDYMGEFDVILEDLFQNGNITTEPKWYPLECRRVGKKKTYVSGDVLLQFSLADSSNPSATHDQLIQKFLGFTATSPSPEDEDDETLLRMQSGEGDEEDEDENESSDEAQDESKKAEKREKHRKRLRLAKLKRKAKVRAYEFSDKTEVAGVLFLEIAKITDLPPERNVTRTSFDMDPFVVTSLGKKTYRTKVVNHNLNPVFDEKLVFQVLRHEVNYHVAFTVVDRDKFSGNDYIGTVNLPLEKAVAVAPEADAATGLFKLPEPQDSPGIPEARRSRFRLPMSRSSSAHSLTRLSRPGLKKENSQSSLSGYGKDSNGSLPPPPTSAPQTPGVDANGAPIPMVNVDPTAADDQDLRSYTLPIEMKNKDRWEAKHSPTIYIRAKYLPYKALRQQFWRAMLKQYDADDSGLIDKVELTTMLDTLGSTLHESTIQGFFDRFNSENNGDEVLTFDQTVICLEDQLQNTEERGSKSAWSRLMPSGAGADTPGSLTPSQTSGSQTPLNLHSSETSIPTIQPDDMGLDGEEGHNMLRDDLADEKGEEHVIEIRECPICHQPRLNKKSDADIITHVATCASQDWRQVNNIVMAGFVTSSQAQRKWYSKIITKISYGGYKLGANSANILVQDRVTGQINEERMSVYVRLGIRLLYKGLKANNMEKKRIRKLLRSLSFKQGKKYDDPASAAEIAGFIAFHQLDMSEVLLSTSEFKNFNEFFYRALKPGARPCSAPDDPRVITSPADCRTVVFNTIDQAQAIWVKGREFTVQRLLGDAYPVDAKRYHGGSLGIFRLAPQDYHRFHIPVDGVMGEPKPIEGEYYTVNPMAIRSALDVYGENIRVIVPIDSVEHGRVMVICIGAMMVGSTIITRKAGEKVHRAEELGYFKFGGSTLLLLFEPGQMRYDDDLVDNSKSALETLVRVGMSIGHSPSRAAHLPDMRKENPTMEEKQDAKRRIEGSLAPAGVSGPGPLGAGM</sequence>
<feature type="domain" description="C2" evidence="14">
    <location>
        <begin position="212"/>
        <end position="334"/>
    </location>
</feature>
<name>A0A6A5Z0K7_9PLEO</name>
<feature type="region of interest" description="Disordered" evidence="13">
    <location>
        <begin position="336"/>
        <end position="427"/>
    </location>
</feature>
<feature type="compositionally biased region" description="Polar residues" evidence="13">
    <location>
        <begin position="564"/>
        <end position="589"/>
    </location>
</feature>
<comment type="pathway">
    <text evidence="1">Lipid metabolism.</text>
</comment>
<evidence type="ECO:0000256" key="3">
    <source>
        <dbReference type="ARBA" id="ARBA00022793"/>
    </source>
</evidence>
<dbReference type="OrthoDB" id="67700at2759"/>
<comment type="pathway">
    <text evidence="12">Phospholipid metabolism; phosphatidylethanolamine biosynthesis; phosphatidylethanolamine from CDP-diacylglycerol: step 2/2.</text>
</comment>
<dbReference type="EMBL" id="ML977329">
    <property type="protein sequence ID" value="KAF2112930.1"/>
    <property type="molecule type" value="Genomic_DNA"/>
</dbReference>
<keyword evidence="12" id="KW-0333">Golgi apparatus</keyword>
<dbReference type="InterPro" id="IPR033179">
    <property type="entry name" value="PSD_type2_pro"/>
</dbReference>
<evidence type="ECO:0000256" key="8">
    <source>
        <dbReference type="ARBA" id="ARBA00023209"/>
    </source>
</evidence>
<evidence type="ECO:0000256" key="13">
    <source>
        <dbReference type="SAM" id="MobiDB-lite"/>
    </source>
</evidence>
<dbReference type="InterPro" id="IPR033177">
    <property type="entry name" value="PSD-B"/>
</dbReference>
<feature type="compositionally biased region" description="Basic and acidic residues" evidence="13">
    <location>
        <begin position="1002"/>
        <end position="1024"/>
    </location>
</feature>
<evidence type="ECO:0000259" key="14">
    <source>
        <dbReference type="PROSITE" id="PS50004"/>
    </source>
</evidence>
<comment type="subcellular location">
    <subcellularLocation>
        <location evidence="12">Golgi apparatus membrane</location>
        <topology evidence="12">Peripheral membrane protein</topology>
        <orientation evidence="12">Cytoplasmic side</orientation>
    </subcellularLocation>
    <subcellularLocation>
        <location evidence="12">Endosome membrane</location>
        <topology evidence="12">Peripheral membrane protein</topology>
        <orientation evidence="12">Cytoplasmic side</orientation>
    </subcellularLocation>
</comment>
<keyword evidence="9 12" id="KW-0456">Lyase</keyword>
<feature type="active site" description="Charge relay system; for autoendoproteolytic cleavage activity" evidence="12">
    <location>
        <position position="958"/>
    </location>
</feature>
<evidence type="ECO:0000256" key="11">
    <source>
        <dbReference type="ARBA" id="ARBA00023317"/>
    </source>
</evidence>
<feature type="chain" id="PRO_5025741133" description="Phosphatidylserine decarboxylase 2 alpha chain" evidence="12">
    <location>
        <begin position="958"/>
        <end position="1042"/>
    </location>
</feature>
<feature type="modified residue" description="Pyruvic acid (Ser); by autocatalysis" evidence="12">
    <location>
        <position position="958"/>
    </location>
</feature>
<feature type="region of interest" description="Disordered" evidence="13">
    <location>
        <begin position="543"/>
        <end position="590"/>
    </location>
</feature>
<dbReference type="AlphaFoldDB" id="A0A6A5Z0K7"/>
<dbReference type="NCBIfam" id="TIGR00163">
    <property type="entry name" value="PS_decarb"/>
    <property type="match status" value="1"/>
</dbReference>
<reference evidence="16" key="1">
    <citation type="journal article" date="2020" name="Stud. Mycol.">
        <title>101 Dothideomycetes genomes: a test case for predicting lifestyles and emergence of pathogens.</title>
        <authorList>
            <person name="Haridas S."/>
            <person name="Albert R."/>
            <person name="Binder M."/>
            <person name="Bloem J."/>
            <person name="Labutti K."/>
            <person name="Salamov A."/>
            <person name="Andreopoulos B."/>
            <person name="Baker S."/>
            <person name="Barry K."/>
            <person name="Bills G."/>
            <person name="Bluhm B."/>
            <person name="Cannon C."/>
            <person name="Castanera R."/>
            <person name="Culley D."/>
            <person name="Daum C."/>
            <person name="Ezra D."/>
            <person name="Gonzalez J."/>
            <person name="Henrissat B."/>
            <person name="Kuo A."/>
            <person name="Liang C."/>
            <person name="Lipzen A."/>
            <person name="Lutzoni F."/>
            <person name="Magnuson J."/>
            <person name="Mondo S."/>
            <person name="Nolan M."/>
            <person name="Ohm R."/>
            <person name="Pangilinan J."/>
            <person name="Park H.-J."/>
            <person name="Ramirez L."/>
            <person name="Alfaro M."/>
            <person name="Sun H."/>
            <person name="Tritt A."/>
            <person name="Yoshinaga Y."/>
            <person name="Zwiers L.-H."/>
            <person name="Turgeon B."/>
            <person name="Goodwin S."/>
            <person name="Spatafora J."/>
            <person name="Crous P."/>
            <person name="Grigoriev I."/>
        </authorList>
    </citation>
    <scope>NUCLEOTIDE SEQUENCE</scope>
    <source>
        <strain evidence="16">CBS 627.86</strain>
    </source>
</reference>
<dbReference type="GO" id="GO:0000139">
    <property type="term" value="C:Golgi membrane"/>
    <property type="evidence" value="ECO:0007669"/>
    <property type="project" value="UniProtKB-SubCell"/>
</dbReference>
<keyword evidence="5 12" id="KW-0443">Lipid metabolism</keyword>
<dbReference type="PROSITE" id="PS50222">
    <property type="entry name" value="EF_HAND_2"/>
    <property type="match status" value="1"/>
</dbReference>
<feature type="active site" description="Schiff-base intermediate with substrate; via pyruvic acid; for decarboxylase activity" evidence="12">
    <location>
        <position position="958"/>
    </location>
</feature>
<keyword evidence="11 12" id="KW-0670">Pyruvate</keyword>
<comment type="catalytic activity">
    <reaction evidence="12">
        <text>a 1,2-diacyl-sn-glycero-3-phospho-L-serine + H(+) = a 1,2-diacyl-sn-glycero-3-phosphoethanolamine + CO2</text>
        <dbReference type="Rhea" id="RHEA:20828"/>
        <dbReference type="ChEBI" id="CHEBI:15378"/>
        <dbReference type="ChEBI" id="CHEBI:16526"/>
        <dbReference type="ChEBI" id="CHEBI:57262"/>
        <dbReference type="ChEBI" id="CHEBI:64612"/>
        <dbReference type="EC" id="4.1.1.65"/>
    </reaction>
</comment>
<dbReference type="GO" id="GO:0005509">
    <property type="term" value="F:calcium ion binding"/>
    <property type="evidence" value="ECO:0007669"/>
    <property type="project" value="InterPro"/>
</dbReference>
<keyword evidence="3 12" id="KW-0210">Decarboxylase</keyword>
<feature type="compositionally biased region" description="Gly residues" evidence="13">
    <location>
        <begin position="1033"/>
        <end position="1042"/>
    </location>
</feature>
<dbReference type="GO" id="GO:0016540">
    <property type="term" value="P:protein autoprocessing"/>
    <property type="evidence" value="ECO:0007669"/>
    <property type="project" value="UniProtKB-UniRule"/>
</dbReference>
<dbReference type="FunFam" id="1.10.238.10:FF:000445">
    <property type="entry name" value="Phosphatidylserine decarboxylase proenzyme 2"/>
    <property type="match status" value="1"/>
</dbReference>
<dbReference type="FunFam" id="2.60.40.150:FF:000295">
    <property type="entry name" value="Phosphatidylserine decarboxylase proenzyme 2"/>
    <property type="match status" value="1"/>
</dbReference>
<keyword evidence="17" id="KW-1185">Reference proteome</keyword>
<evidence type="ECO:0000259" key="15">
    <source>
        <dbReference type="PROSITE" id="PS50222"/>
    </source>
</evidence>
<dbReference type="GO" id="GO:0004609">
    <property type="term" value="F:phosphatidylserine decarboxylase activity"/>
    <property type="evidence" value="ECO:0007669"/>
    <property type="project" value="UniProtKB-UniRule"/>
</dbReference>
<evidence type="ECO:0000256" key="12">
    <source>
        <dbReference type="HAMAP-Rule" id="MF_03209"/>
    </source>
</evidence>
<dbReference type="UniPathway" id="UPA00558">
    <property type="reaction ID" value="UER00616"/>
</dbReference>
<feature type="chain" id="PRO_5025741132" description="Phosphatidylserine decarboxylase 2 beta chain" evidence="12">
    <location>
        <begin position="1"/>
        <end position="957"/>
    </location>
</feature>
<feature type="active site" description="Charge relay system; for autoendoproteolytic cleavage activity" evidence="12">
    <location>
        <position position="813"/>
    </location>
</feature>
<comment type="PTM">
    <text evidence="12">Is synthesized initially as an inactive proenzyme. Formation of the active enzyme involves a self-maturation process in which the active site pyruvoyl group is generated from an internal serine residue via an autocatalytic post-translational modification. Two non-identical subunits are generated from the proenzyme in this reaction, and the pyruvate is formed at the N-terminus of the alpha chain, which is derived from the carboxyl end of the proenzyme. The autoendoproteolytic cleavage occurs by a canonical serine protease mechanism, in which the side chain hydroxyl group of the serine supplies its oxygen atom to form the C-terminus of the beta chain, while the remainder of the serine residue undergoes an oxidative deamination to produce ammonia and the pyruvoyl prosthetic group on the alpha chain. During this reaction, the Ser that is part of the protease active site of the proenzyme becomes the pyruvoyl prosthetic group, which constitutes an essential element of the active site of the mature decarboxylase.</text>
</comment>
<dbReference type="InterPro" id="IPR018247">
    <property type="entry name" value="EF_Hand_1_Ca_BS"/>
</dbReference>
<dbReference type="Proteomes" id="UP000799770">
    <property type="component" value="Unassembled WGS sequence"/>
</dbReference>
<keyword evidence="4" id="KW-0106">Calcium</keyword>
<feature type="region of interest" description="Disordered" evidence="13">
    <location>
        <begin position="997"/>
        <end position="1042"/>
    </location>
</feature>
<evidence type="ECO:0000313" key="17">
    <source>
        <dbReference type="Proteomes" id="UP000799770"/>
    </source>
</evidence>
<dbReference type="GO" id="GO:0006646">
    <property type="term" value="P:phosphatidylethanolamine biosynthetic process"/>
    <property type="evidence" value="ECO:0007669"/>
    <property type="project" value="UniProtKB-UniRule"/>
</dbReference>
<comment type="function">
    <text evidence="12">Catalyzes the formation of phosphatidylethanolamine (PtdEtn) from phosphatidylserine (PtdSer). Plays a central role in phospholipid metabolism and in the interorganelle trafficking of phosphatidylserine.</text>
</comment>
<keyword evidence="7 12" id="KW-0865">Zymogen</keyword>
<dbReference type="PROSITE" id="PS50004">
    <property type="entry name" value="C2"/>
    <property type="match status" value="2"/>
</dbReference>
<dbReference type="Gene3D" id="1.10.238.10">
    <property type="entry name" value="EF-hand"/>
    <property type="match status" value="1"/>
</dbReference>
<evidence type="ECO:0000256" key="1">
    <source>
        <dbReference type="ARBA" id="ARBA00005189"/>
    </source>
</evidence>
<evidence type="ECO:0000256" key="7">
    <source>
        <dbReference type="ARBA" id="ARBA00023145"/>
    </source>
</evidence>
<dbReference type="InterPro" id="IPR003817">
    <property type="entry name" value="PS_Dcarbxylase"/>
</dbReference>
<dbReference type="PANTHER" id="PTHR10067">
    <property type="entry name" value="PHOSPHATIDYLSERINE DECARBOXYLASE"/>
    <property type="match status" value="1"/>
</dbReference>
<dbReference type="SMART" id="SM00239">
    <property type="entry name" value="C2"/>
    <property type="match status" value="2"/>
</dbReference>
<organism evidence="16 17">
    <name type="scientific">Lophiotrema nucula</name>
    <dbReference type="NCBI Taxonomy" id="690887"/>
    <lineage>
        <taxon>Eukaryota</taxon>
        <taxon>Fungi</taxon>
        <taxon>Dikarya</taxon>
        <taxon>Ascomycota</taxon>
        <taxon>Pezizomycotina</taxon>
        <taxon>Dothideomycetes</taxon>
        <taxon>Pleosporomycetidae</taxon>
        <taxon>Pleosporales</taxon>
        <taxon>Lophiotremataceae</taxon>
        <taxon>Lophiotrema</taxon>
    </lineage>
</organism>
<feature type="compositionally biased region" description="Acidic residues" evidence="13">
    <location>
        <begin position="173"/>
        <end position="189"/>
    </location>
</feature>
<feature type="domain" description="EF-hand" evidence="15">
    <location>
        <begin position="467"/>
        <end position="502"/>
    </location>
</feature>
<dbReference type="SUPFAM" id="SSF47473">
    <property type="entry name" value="EF-hand"/>
    <property type="match status" value="1"/>
</dbReference>
<evidence type="ECO:0000256" key="2">
    <source>
        <dbReference type="ARBA" id="ARBA00022516"/>
    </source>
</evidence>
<evidence type="ECO:0000256" key="9">
    <source>
        <dbReference type="ARBA" id="ARBA00023239"/>
    </source>
</evidence>
<accession>A0A6A5Z0K7</accession>
<keyword evidence="6 12" id="KW-0472">Membrane</keyword>
<dbReference type="Pfam" id="PF00168">
    <property type="entry name" value="C2"/>
    <property type="match status" value="2"/>
</dbReference>
<evidence type="ECO:0000256" key="5">
    <source>
        <dbReference type="ARBA" id="ARBA00023098"/>
    </source>
</evidence>
<evidence type="ECO:0000256" key="6">
    <source>
        <dbReference type="ARBA" id="ARBA00023136"/>
    </source>
</evidence>
<feature type="site" description="Cleavage (non-hydrolytic); by autocatalysis" evidence="12">
    <location>
        <begin position="957"/>
        <end position="958"/>
    </location>
</feature>
<dbReference type="Gene3D" id="2.60.40.150">
    <property type="entry name" value="C2 domain"/>
    <property type="match status" value="2"/>
</dbReference>
<protein>
    <recommendedName>
        <fullName evidence="12">Phosphatidylserine decarboxylase proenzyme 2</fullName>
        <ecNumber evidence="12">4.1.1.65</ecNumber>
    </recommendedName>
    <component>
        <recommendedName>
            <fullName evidence="12">Phosphatidylserine decarboxylase 2 beta chain</fullName>
        </recommendedName>
    </component>
    <component>
        <recommendedName>
            <fullName evidence="12">Phosphatidylserine decarboxylase 2 alpha chain</fullName>
        </recommendedName>
    </component>
</protein>
<comment type="subunit">
    <text evidence="12">Heterodimer of a large membrane-associated beta subunit and a small pyruvoyl-containing alpha subunit. Interacts with pstB2. This interaction may be a means to structurally tether the donor membrane (ER) harboring PstB2 to acceptor membranes (Golgi/endosomes) harboring PSD2 during PtdSer transport to the site of PtdEtn synthesis.</text>
</comment>
<feature type="region of interest" description="Disordered" evidence="13">
    <location>
        <begin position="171"/>
        <end position="202"/>
    </location>
</feature>
<dbReference type="InterPro" id="IPR002048">
    <property type="entry name" value="EF_hand_dom"/>
</dbReference>
<keyword evidence="8 12" id="KW-0594">Phospholipid biosynthesis</keyword>
<keyword evidence="12" id="KW-0967">Endosome</keyword>
<dbReference type="HAMAP" id="MF_00663">
    <property type="entry name" value="PS_decarb_PSD_B_type2"/>
    <property type="match status" value="1"/>
</dbReference>
<comment type="domain">
    <text evidence="12">The C2 domains have an essential, but non-catalytic function. They may facilitate interactions with other proteins and are required for lipid transport function.</text>
</comment>
<gene>
    <name evidence="12" type="primary">PSD2</name>
    <name evidence="16" type="ORF">BDV96DRAFT_601740</name>
</gene>
<proteinExistence type="inferred from homology"/>
<dbReference type="PROSITE" id="PS00018">
    <property type="entry name" value="EF_HAND_1"/>
    <property type="match status" value="1"/>
</dbReference>
<evidence type="ECO:0000256" key="4">
    <source>
        <dbReference type="ARBA" id="ARBA00022837"/>
    </source>
</evidence>
<keyword evidence="2 12" id="KW-0444">Lipid biosynthesis</keyword>
<evidence type="ECO:0000313" key="16">
    <source>
        <dbReference type="EMBL" id="KAF2112930.1"/>
    </source>
</evidence>
<dbReference type="PANTHER" id="PTHR10067:SF17">
    <property type="entry name" value="PHOSPHATIDYLSERINE DECARBOXYLASE PROENZYME 2"/>
    <property type="match status" value="1"/>
</dbReference>
<evidence type="ECO:0000256" key="10">
    <source>
        <dbReference type="ARBA" id="ARBA00023264"/>
    </source>
</evidence>
<dbReference type="GO" id="GO:0005795">
    <property type="term" value="C:Golgi stack"/>
    <property type="evidence" value="ECO:0007669"/>
    <property type="project" value="UniProtKB-UniRule"/>
</dbReference>
<dbReference type="GO" id="GO:0010008">
    <property type="term" value="C:endosome membrane"/>
    <property type="evidence" value="ECO:0007669"/>
    <property type="project" value="UniProtKB-SubCell"/>
</dbReference>
<comment type="cofactor">
    <cofactor evidence="12">
        <name>pyruvate</name>
        <dbReference type="ChEBI" id="CHEBI:15361"/>
    </cofactor>
    <text evidence="12">Binds 1 pyruvoyl group covalently per subunit.</text>
</comment>
<feature type="compositionally biased region" description="Polar residues" evidence="13">
    <location>
        <begin position="361"/>
        <end position="371"/>
    </location>
</feature>
<comment type="similarity">
    <text evidence="12">Belongs to the phosphatidylserine decarboxylase family. PSD-B subfamily. Eukaryotic type II sub-subfamily.</text>
</comment>
<dbReference type="SUPFAM" id="SSF49562">
    <property type="entry name" value="C2 domain (Calcium/lipid-binding domain, CaLB)"/>
    <property type="match status" value="2"/>
</dbReference>
<dbReference type="EC" id="4.1.1.65" evidence="12"/>